<evidence type="ECO:0000256" key="3">
    <source>
        <dbReference type="ARBA" id="ARBA00022729"/>
    </source>
</evidence>
<evidence type="ECO:0000259" key="8">
    <source>
        <dbReference type="Pfam" id="PF14322"/>
    </source>
</evidence>
<keyword evidence="4" id="KW-0472">Membrane</keyword>
<evidence type="ECO:0000256" key="1">
    <source>
        <dbReference type="ARBA" id="ARBA00004442"/>
    </source>
</evidence>
<feature type="domain" description="RagB/SusD" evidence="7">
    <location>
        <begin position="267"/>
        <end position="520"/>
    </location>
</feature>
<comment type="subcellular location">
    <subcellularLocation>
        <location evidence="1">Cell outer membrane</location>
    </subcellularLocation>
</comment>
<accession>A0A0B8T7J7</accession>
<feature type="chain" id="PRO_5002124249" evidence="6">
    <location>
        <begin position="26"/>
        <end position="520"/>
    </location>
</feature>
<comment type="similarity">
    <text evidence="2">Belongs to the SusD family.</text>
</comment>
<reference evidence="9 10" key="2">
    <citation type="journal article" date="2015" name="PLoS ONE">
        <title>Whole-Genome Optical Mapping and Finished Genome Sequence of Sphingobacterium deserti sp. nov., a New Species Isolated from the Western Desert of China.</title>
        <authorList>
            <person name="Teng C."/>
            <person name="Zhou Z."/>
            <person name="Molnar I."/>
            <person name="Li X."/>
            <person name="Tang R."/>
            <person name="Chen M."/>
            <person name="Wang L."/>
            <person name="Su S."/>
            <person name="Zhang W."/>
            <person name="Lin M."/>
        </authorList>
    </citation>
    <scope>NUCLEOTIDE SEQUENCE [LARGE SCALE GENOMIC DNA]</scope>
    <source>
        <strain evidence="10">ACCC05744</strain>
    </source>
</reference>
<dbReference type="CDD" id="cd08977">
    <property type="entry name" value="SusD"/>
    <property type="match status" value="1"/>
</dbReference>
<evidence type="ECO:0000256" key="2">
    <source>
        <dbReference type="ARBA" id="ARBA00006275"/>
    </source>
</evidence>
<dbReference type="Pfam" id="PF07980">
    <property type="entry name" value="SusD_RagB"/>
    <property type="match status" value="1"/>
</dbReference>
<evidence type="ECO:0000313" key="9">
    <source>
        <dbReference type="EMBL" id="KGE14469.1"/>
    </source>
</evidence>
<dbReference type="OrthoDB" id="993981at2"/>
<keyword evidence="5" id="KW-0998">Cell outer membrane</keyword>
<proteinExistence type="inferred from homology"/>
<dbReference type="PATRIC" id="fig|1229276.3.peg.1550"/>
<dbReference type="Gene3D" id="1.25.40.390">
    <property type="match status" value="1"/>
</dbReference>
<dbReference type="InterPro" id="IPR012944">
    <property type="entry name" value="SusD_RagB_dom"/>
</dbReference>
<dbReference type="STRING" id="1229276.DI53_1498"/>
<protein>
    <submittedName>
        <fullName evidence="9">RagB/SusD domain-containing protein</fullName>
    </submittedName>
</protein>
<keyword evidence="3 6" id="KW-0732">Signal</keyword>
<dbReference type="InterPro" id="IPR033985">
    <property type="entry name" value="SusD-like_N"/>
</dbReference>
<evidence type="ECO:0000256" key="5">
    <source>
        <dbReference type="ARBA" id="ARBA00023237"/>
    </source>
</evidence>
<comment type="caution">
    <text evidence="9">The sequence shown here is derived from an EMBL/GenBank/DDBJ whole genome shotgun (WGS) entry which is preliminary data.</text>
</comment>
<feature type="signal peptide" evidence="6">
    <location>
        <begin position="1"/>
        <end position="25"/>
    </location>
</feature>
<dbReference type="EMBL" id="JJMU01000024">
    <property type="protein sequence ID" value="KGE14469.1"/>
    <property type="molecule type" value="Genomic_DNA"/>
</dbReference>
<dbReference type="InterPro" id="IPR011990">
    <property type="entry name" value="TPR-like_helical_dom_sf"/>
</dbReference>
<evidence type="ECO:0000256" key="6">
    <source>
        <dbReference type="SAM" id="SignalP"/>
    </source>
</evidence>
<dbReference type="Proteomes" id="UP000031802">
    <property type="component" value="Unassembled WGS sequence"/>
</dbReference>
<evidence type="ECO:0000313" key="10">
    <source>
        <dbReference type="Proteomes" id="UP000031802"/>
    </source>
</evidence>
<sequence>MNIQFFYKKFAICILATGILSLSSCQDFLDLAPDDQLSGSNFYKTEADFTQALHAAYNPLRSVGPDYYTAEMRSDNTHYEYNPTNQGTAIYMRQDIADFTNNSSNDYSAAIYYDSYRGISRANVILDRLPNATISDEVRRKIEGEARFLRAFYYFKLVRYFGKVPLYLREVSEESQAFLPRAEVTALYTQIIEDATTALELLDAPSKFPQSGYASKGSAAMLLADIYATQKAYASAEEQLLSLAGMGYELLPNYADVFSTANKNSKESIFEVQFLQGLTLGMQSNFIYIFLPRCLNTSIITGVVTNNTSNTGGGWNTPTKEMIAAYEPGDTRLEASIGIAEGTYNASNHFRLEANKSVTNYSAPAGKTGVPYIKKYVNPHANPNNTDDNWPVYRYADALLLLAEVQNEQGKTSDALVHLNRVRRRALPNAPALSVTDQNLLRDLILKERRVELAFENHRWFDLLRSGRAVEIMQQNAVWMKENYPYLSTQSYQIDENKLLYPIPFAEIGVNPLLEQNQGY</sequence>
<dbReference type="Pfam" id="PF14322">
    <property type="entry name" value="SusD-like_3"/>
    <property type="match status" value="1"/>
</dbReference>
<dbReference type="GO" id="GO:0009279">
    <property type="term" value="C:cell outer membrane"/>
    <property type="evidence" value="ECO:0007669"/>
    <property type="project" value="UniProtKB-SubCell"/>
</dbReference>
<dbReference type="AlphaFoldDB" id="A0A0B8T7J7"/>
<reference evidence="10" key="1">
    <citation type="submission" date="2014-04" db="EMBL/GenBank/DDBJ databases">
        <title>Whole-Genome optical mapping and complete genome sequence of Sphingobacterium deserti sp. nov., a new spaces isolated from desert in the west of China.</title>
        <authorList>
            <person name="Teng C."/>
            <person name="Zhou Z."/>
            <person name="Li X."/>
            <person name="Chen M."/>
            <person name="Lin M."/>
            <person name="Wang L."/>
            <person name="Su S."/>
            <person name="Zhang C."/>
            <person name="Zhang W."/>
        </authorList>
    </citation>
    <scope>NUCLEOTIDE SEQUENCE [LARGE SCALE GENOMIC DNA]</scope>
    <source>
        <strain evidence="10">ACCC05744</strain>
    </source>
</reference>
<name>A0A0B8T7J7_9SPHI</name>
<feature type="domain" description="SusD-like N-terminal" evidence="8">
    <location>
        <begin position="27"/>
        <end position="227"/>
    </location>
</feature>
<gene>
    <name evidence="9" type="ORF">DI53_1498</name>
</gene>
<dbReference type="SUPFAM" id="SSF48452">
    <property type="entry name" value="TPR-like"/>
    <property type="match status" value="1"/>
</dbReference>
<dbReference type="RefSeq" id="WP_052072172.1">
    <property type="nucleotide sequence ID" value="NZ_JJMU01000024.1"/>
</dbReference>
<keyword evidence="10" id="KW-1185">Reference proteome</keyword>
<evidence type="ECO:0000256" key="4">
    <source>
        <dbReference type="ARBA" id="ARBA00023136"/>
    </source>
</evidence>
<organism evidence="9 10">
    <name type="scientific">Sphingobacterium deserti</name>
    <dbReference type="NCBI Taxonomy" id="1229276"/>
    <lineage>
        <taxon>Bacteria</taxon>
        <taxon>Pseudomonadati</taxon>
        <taxon>Bacteroidota</taxon>
        <taxon>Sphingobacteriia</taxon>
        <taxon>Sphingobacteriales</taxon>
        <taxon>Sphingobacteriaceae</taxon>
        <taxon>Sphingobacterium</taxon>
    </lineage>
</organism>
<evidence type="ECO:0000259" key="7">
    <source>
        <dbReference type="Pfam" id="PF07980"/>
    </source>
</evidence>
<dbReference type="eggNOG" id="COG0702">
    <property type="taxonomic scope" value="Bacteria"/>
</dbReference>